<feature type="domain" description="BPL/LPL catalytic" evidence="4">
    <location>
        <begin position="112"/>
        <end position="316"/>
    </location>
</feature>
<dbReference type="Pfam" id="PF03099">
    <property type="entry name" value="BPL_LplA_LipB"/>
    <property type="match status" value="1"/>
</dbReference>
<organism evidence="5 6">
    <name type="scientific">Chlorella ohadii</name>
    <dbReference type="NCBI Taxonomy" id="2649997"/>
    <lineage>
        <taxon>Eukaryota</taxon>
        <taxon>Viridiplantae</taxon>
        <taxon>Chlorophyta</taxon>
        <taxon>core chlorophytes</taxon>
        <taxon>Trebouxiophyceae</taxon>
        <taxon>Chlorellales</taxon>
        <taxon>Chlorellaceae</taxon>
        <taxon>Chlorella clade</taxon>
        <taxon>Chlorella</taxon>
    </lineage>
</organism>
<dbReference type="PANTHER" id="PTHR12835">
    <property type="entry name" value="BIOTIN PROTEIN LIGASE"/>
    <property type="match status" value="1"/>
</dbReference>
<dbReference type="PROSITE" id="PS51733">
    <property type="entry name" value="BPL_LPL_CATALYTIC"/>
    <property type="match status" value="1"/>
</dbReference>
<dbReference type="Gene3D" id="3.30.930.10">
    <property type="entry name" value="Bira Bifunctional Protein, Domain 2"/>
    <property type="match status" value="1"/>
</dbReference>
<evidence type="ECO:0000256" key="1">
    <source>
        <dbReference type="ARBA" id="ARBA00009934"/>
    </source>
</evidence>
<dbReference type="NCBIfam" id="TIGR00121">
    <property type="entry name" value="birA_ligase"/>
    <property type="match status" value="1"/>
</dbReference>
<dbReference type="InterPro" id="IPR004143">
    <property type="entry name" value="BPL_LPL_catalytic"/>
</dbReference>
<evidence type="ECO:0000256" key="3">
    <source>
        <dbReference type="SAM" id="MobiDB-lite"/>
    </source>
</evidence>
<comment type="similarity">
    <text evidence="1">Belongs to the biotin--protein ligase family.</text>
</comment>
<dbReference type="InterPro" id="IPR004408">
    <property type="entry name" value="Biotin_CoA_COase_ligase"/>
</dbReference>
<evidence type="ECO:0000313" key="6">
    <source>
        <dbReference type="Proteomes" id="UP001205105"/>
    </source>
</evidence>
<dbReference type="Proteomes" id="UP001205105">
    <property type="component" value="Unassembled WGS sequence"/>
</dbReference>
<sequence length="415" mass="44014">MRLAPTLTRGGRALIIHHTRHHRVCMASAAGPEAAQHTPPPPKACVHAASPAELAAAQQQLQQGEPLVAQRGTAGQPDLHCTLLFPGADGSASPQHGAAGSGAGACGTFRPDEFLSALQTRVLGRVLLTADTTPSTQVLVQENVARLPDGLVFVADRQLGGKGRGGNRWESPGGCLMFTAVKRLAIPGQRLPFVQYIVSLAVAQAVQTEAAARLQGKSIDVRIKWPNDLYAGPLKLGGILCHSSYRDQLFHIVIGVGLNLSNRQPTTCVDALIEAAAAPAADAADAAGGSAGAAASVQQADSTQQQQQQGRRQPPEPVRREQLLAGILSRLEPMLEQLASEGFAPFEAEYCRHWLHSDQQVLLEEGGRHIPVTIRGLSPNGYLLAADEAGERYELHPDGNSLDFFKGLVRKKLPA</sequence>
<evidence type="ECO:0000256" key="2">
    <source>
        <dbReference type="ARBA" id="ARBA00022598"/>
    </source>
</evidence>
<comment type="caution">
    <text evidence="5">The sequence shown here is derived from an EMBL/GenBank/DDBJ whole genome shotgun (WGS) entry which is preliminary data.</text>
</comment>
<dbReference type="SUPFAM" id="SSF55681">
    <property type="entry name" value="Class II aaRS and biotin synthetases"/>
    <property type="match status" value="1"/>
</dbReference>
<feature type="compositionally biased region" description="Low complexity" evidence="3">
    <location>
        <begin position="292"/>
        <end position="312"/>
    </location>
</feature>
<accession>A0AAD5DMN2</accession>
<dbReference type="GO" id="GO:0005737">
    <property type="term" value="C:cytoplasm"/>
    <property type="evidence" value="ECO:0007669"/>
    <property type="project" value="TreeGrafter"/>
</dbReference>
<name>A0AAD5DMN2_9CHLO</name>
<dbReference type="CDD" id="cd16442">
    <property type="entry name" value="BPL"/>
    <property type="match status" value="1"/>
</dbReference>
<dbReference type="PANTHER" id="PTHR12835:SF5">
    <property type="entry name" value="BIOTIN--PROTEIN LIGASE"/>
    <property type="match status" value="1"/>
</dbReference>
<dbReference type="AlphaFoldDB" id="A0AAD5DMN2"/>
<keyword evidence="2" id="KW-0436">Ligase</keyword>
<dbReference type="InterPro" id="IPR045864">
    <property type="entry name" value="aa-tRNA-synth_II/BPL/LPL"/>
</dbReference>
<evidence type="ECO:0000313" key="5">
    <source>
        <dbReference type="EMBL" id="KAI7839108.1"/>
    </source>
</evidence>
<reference evidence="5" key="1">
    <citation type="submission" date="2020-11" db="EMBL/GenBank/DDBJ databases">
        <title>Chlorella ohadii genome sequencing and assembly.</title>
        <authorList>
            <person name="Murik O."/>
            <person name="Treves H."/>
            <person name="Kedem I."/>
            <person name="Shotland Y."/>
            <person name="Kaplan A."/>
        </authorList>
    </citation>
    <scope>NUCLEOTIDE SEQUENCE</scope>
    <source>
        <strain evidence="5">1</strain>
    </source>
</reference>
<gene>
    <name evidence="5" type="ORF">COHA_007113</name>
</gene>
<dbReference type="GO" id="GO:0004077">
    <property type="term" value="F:biotin--[biotin carboxyl-carrier protein] ligase activity"/>
    <property type="evidence" value="ECO:0007669"/>
    <property type="project" value="InterPro"/>
</dbReference>
<protein>
    <recommendedName>
        <fullName evidence="4">BPL/LPL catalytic domain-containing protein</fullName>
    </recommendedName>
</protein>
<evidence type="ECO:0000259" key="4">
    <source>
        <dbReference type="PROSITE" id="PS51733"/>
    </source>
</evidence>
<dbReference type="EMBL" id="JADXDR010000107">
    <property type="protein sequence ID" value="KAI7839108.1"/>
    <property type="molecule type" value="Genomic_DNA"/>
</dbReference>
<keyword evidence="6" id="KW-1185">Reference proteome</keyword>
<feature type="region of interest" description="Disordered" evidence="3">
    <location>
        <begin position="292"/>
        <end position="319"/>
    </location>
</feature>
<proteinExistence type="inferred from homology"/>